<dbReference type="GO" id="GO:0016151">
    <property type="term" value="F:nickel cation binding"/>
    <property type="evidence" value="ECO:0007669"/>
    <property type="project" value="InterPro"/>
</dbReference>
<dbReference type="Proteomes" id="UP000306416">
    <property type="component" value="Unassembled WGS sequence"/>
</dbReference>
<sequence length="423" mass="45595">MGSVVEINPLTRLEGHGSVKVFLDGARVERVELHLSESPRLFEALLVGKSYAEVPDIVCRICSLCSTVHKVTALLAVEDVLGIEVSERTSLTRELMLNGATVQDHALHLYFLVLPDLLGVQGVAELAGAAPELVKQGLAIKKVGSLIQETIGGRLIHPVNIRLGGLGRVIPKPELTQLRDELRLALPACQDVCRLFSTPFPFPKLPEPAFLALEPLSAPLASRRLRLSRDRSFAVGEYREHVEETFLAHSNAKLSKVMGVEATVGALARLHHGPTLSDGAREIFKAHRHELIGKDIRGNNLAQAIELYDAAERALQLVDRLLELGPGPDAGVAASPRGGTGTAACEAPRGVLIHSYTFDDAGICTQADVITPTALNQGAMARDLLALARGMEGEETARMTAALERLIRCYDPCISCSVHTFPL</sequence>
<feature type="binding site" evidence="2">
    <location>
        <position position="43"/>
    </location>
    <ligand>
        <name>Mg(2+)</name>
        <dbReference type="ChEBI" id="CHEBI:18420"/>
    </ligand>
</feature>
<feature type="binding site" evidence="2">
    <location>
        <position position="369"/>
    </location>
    <ligand>
        <name>Mg(2+)</name>
        <dbReference type="ChEBI" id="CHEBI:18420"/>
    </ligand>
</feature>
<dbReference type="EMBL" id="SRSC01000002">
    <property type="protein sequence ID" value="TGU72577.1"/>
    <property type="molecule type" value="Genomic_DNA"/>
</dbReference>
<dbReference type="RefSeq" id="WP_135870052.1">
    <property type="nucleotide sequence ID" value="NZ_SRSC01000002.1"/>
</dbReference>
<dbReference type="Pfam" id="PF00374">
    <property type="entry name" value="NiFeSe_Hases"/>
    <property type="match status" value="2"/>
</dbReference>
<feature type="binding site" evidence="2">
    <location>
        <position position="416"/>
    </location>
    <ligand>
        <name>Fe cation</name>
        <dbReference type="ChEBI" id="CHEBI:24875"/>
    </ligand>
</feature>
<proteinExistence type="predicted"/>
<dbReference type="InterPro" id="IPR018194">
    <property type="entry name" value="Ni-dep_hyd_lsu_Ni_BS"/>
</dbReference>
<dbReference type="InterPro" id="IPR029014">
    <property type="entry name" value="NiFe-Hase_large"/>
</dbReference>
<feature type="binding site" evidence="2">
    <location>
        <position position="419"/>
    </location>
    <ligand>
        <name>Mg(2+)</name>
        <dbReference type="ChEBI" id="CHEBI:18420"/>
    </ligand>
</feature>
<accession>A0A4S1CGA8</accession>
<dbReference type="PANTHER" id="PTHR43600:SF4">
    <property type="entry name" value="CYTOSOLIC NIFE-HYDROGENASE, ALPHA SUBUNIT"/>
    <property type="match status" value="1"/>
</dbReference>
<evidence type="ECO:0000313" key="4">
    <source>
        <dbReference type="Proteomes" id="UP000306416"/>
    </source>
</evidence>
<dbReference type="SUPFAM" id="SSF56762">
    <property type="entry name" value="HydB/Nqo4-like"/>
    <property type="match status" value="1"/>
</dbReference>
<keyword evidence="4" id="KW-1185">Reference proteome</keyword>
<evidence type="ECO:0000313" key="3">
    <source>
        <dbReference type="EMBL" id="TGU72577.1"/>
    </source>
</evidence>
<keyword evidence="2" id="KW-0408">Iron</keyword>
<protein>
    <submittedName>
        <fullName evidence="3">Ni/Fe hydrogenase subunit alpha</fullName>
    </submittedName>
</protein>
<feature type="binding site" evidence="2">
    <location>
        <position position="65"/>
    </location>
    <ligand>
        <name>Fe cation</name>
        <dbReference type="ChEBI" id="CHEBI:24875"/>
    </ligand>
</feature>
<comment type="cofactor">
    <cofactor evidence="2">
        <name>Fe cation</name>
        <dbReference type="ChEBI" id="CHEBI:24875"/>
    </cofactor>
</comment>
<keyword evidence="1" id="KW-0560">Oxidoreductase</keyword>
<feature type="binding site" evidence="2">
    <location>
        <position position="413"/>
    </location>
    <ligand>
        <name>Ni(2+)</name>
        <dbReference type="ChEBI" id="CHEBI:49786"/>
    </ligand>
</feature>
<dbReference type="PROSITE" id="PS00508">
    <property type="entry name" value="NI_HGENASE_L_2"/>
    <property type="match status" value="1"/>
</dbReference>
<keyword evidence="2" id="KW-0460">Magnesium</keyword>
<comment type="caution">
    <text evidence="3">The sequence shown here is derived from an EMBL/GenBank/DDBJ whole genome shotgun (WGS) entry which is preliminary data.</text>
</comment>
<gene>
    <name evidence="3" type="ORF">E4633_09745</name>
</gene>
<dbReference type="AlphaFoldDB" id="A0A4S1CGA8"/>
<keyword evidence="2" id="KW-0479">Metal-binding</keyword>
<keyword evidence="2" id="KW-0533">Nickel</keyword>
<dbReference type="PANTHER" id="PTHR43600">
    <property type="entry name" value="COENZYME F420 HYDROGENASE, SUBUNIT ALPHA"/>
    <property type="match status" value="1"/>
</dbReference>
<name>A0A4S1CGA8_9BACT</name>
<comment type="cofactor">
    <cofactor evidence="2">
        <name>Ni(2+)</name>
        <dbReference type="ChEBI" id="CHEBI:49786"/>
    </cofactor>
</comment>
<feature type="binding site" evidence="2">
    <location>
        <position position="62"/>
    </location>
    <ligand>
        <name>Mg(2+)</name>
        <dbReference type="ChEBI" id="CHEBI:18420"/>
    </ligand>
</feature>
<dbReference type="GO" id="GO:0008901">
    <property type="term" value="F:ferredoxin hydrogenase activity"/>
    <property type="evidence" value="ECO:0007669"/>
    <property type="project" value="InterPro"/>
</dbReference>
<evidence type="ECO:0000256" key="2">
    <source>
        <dbReference type="PIRSR" id="PIRSR601501-1"/>
    </source>
</evidence>
<feature type="binding site" evidence="2">
    <location>
        <position position="65"/>
    </location>
    <ligand>
        <name>Ni(2+)</name>
        <dbReference type="ChEBI" id="CHEBI:49786"/>
    </ligand>
</feature>
<reference evidence="3 4" key="1">
    <citation type="submission" date="2019-04" db="EMBL/GenBank/DDBJ databases">
        <title>Geobacter oryzae sp. nov., ferric-reducing bacteria isolated from paddy soil.</title>
        <authorList>
            <person name="Xu Z."/>
            <person name="Masuda Y."/>
            <person name="Itoh H."/>
            <person name="Senoo K."/>
        </authorList>
    </citation>
    <scope>NUCLEOTIDE SEQUENCE [LARGE SCALE GENOMIC DNA]</scope>
    <source>
        <strain evidence="3 4">Red111</strain>
    </source>
</reference>
<dbReference type="InterPro" id="IPR001501">
    <property type="entry name" value="Ni-dep_hyd_lsu"/>
</dbReference>
<dbReference type="Gene3D" id="1.10.645.10">
    <property type="entry name" value="Cytochrome-c3 Hydrogenase, chain B"/>
    <property type="match status" value="1"/>
</dbReference>
<organism evidence="3 4">
    <name type="scientific">Geomonas terrae</name>
    <dbReference type="NCBI Taxonomy" id="2562681"/>
    <lineage>
        <taxon>Bacteria</taxon>
        <taxon>Pseudomonadati</taxon>
        <taxon>Thermodesulfobacteriota</taxon>
        <taxon>Desulfuromonadia</taxon>
        <taxon>Geobacterales</taxon>
        <taxon>Geobacteraceae</taxon>
        <taxon>Geomonas</taxon>
    </lineage>
</organism>
<evidence type="ECO:0000256" key="1">
    <source>
        <dbReference type="ARBA" id="ARBA00023002"/>
    </source>
</evidence>